<name>A0A161S7L1_9BACL</name>
<proteinExistence type="predicted"/>
<dbReference type="Pfam" id="PF07538">
    <property type="entry name" value="ChW"/>
    <property type="match status" value="3"/>
</dbReference>
<evidence type="ECO:0000256" key="1">
    <source>
        <dbReference type="SAM" id="SignalP"/>
    </source>
</evidence>
<feature type="chain" id="PRO_5007826159" description="Clostridial hydrophobic W" evidence="1">
    <location>
        <begin position="34"/>
        <end position="169"/>
    </location>
</feature>
<dbReference type="SMART" id="SM00728">
    <property type="entry name" value="ChW"/>
    <property type="match status" value="3"/>
</dbReference>
<dbReference type="EMBL" id="LQRA01000044">
    <property type="protein sequence ID" value="KZE81164.1"/>
    <property type="molecule type" value="Genomic_DNA"/>
</dbReference>
<organism evidence="2 3">
    <name type="scientific">Paenibacillus elgii</name>
    <dbReference type="NCBI Taxonomy" id="189691"/>
    <lineage>
        <taxon>Bacteria</taxon>
        <taxon>Bacillati</taxon>
        <taxon>Bacillota</taxon>
        <taxon>Bacilli</taxon>
        <taxon>Bacillales</taxon>
        <taxon>Paenibacillaceae</taxon>
        <taxon>Paenibacillus</taxon>
    </lineage>
</organism>
<keyword evidence="1" id="KW-0732">Signal</keyword>
<dbReference type="AlphaFoldDB" id="A0A161S7L1"/>
<sequence>MRTRTRIQSVMLFMMALVLSLSTLLIPAPKAHAAELGDVLYQAHVESLGWQPYVWNGEVAGTEGRSLRLEALKVRVTGLPDVHVKYRAHVEGTGWQNWVQDGQVAGTVGNSQRLEALEIKLENAPPGYHIEYRAHIENLGWQGWVRDGDIAGTTGNSLRLEAIQIRLVR</sequence>
<evidence type="ECO:0000313" key="2">
    <source>
        <dbReference type="EMBL" id="KZE81164.1"/>
    </source>
</evidence>
<dbReference type="InterPro" id="IPR006637">
    <property type="entry name" value="ChW"/>
</dbReference>
<protein>
    <recommendedName>
        <fullName evidence="4">Clostridial hydrophobic W</fullName>
    </recommendedName>
</protein>
<feature type="signal peptide" evidence="1">
    <location>
        <begin position="1"/>
        <end position="33"/>
    </location>
</feature>
<reference evidence="3" key="1">
    <citation type="submission" date="2016-01" db="EMBL/GenBank/DDBJ databases">
        <title>Draft genome of Chromobacterium sp. F49.</title>
        <authorList>
            <person name="Hong K.W."/>
        </authorList>
    </citation>
    <scope>NUCLEOTIDE SEQUENCE [LARGE SCALE GENOMIC DNA]</scope>
    <source>
        <strain evidence="3">M63</strain>
    </source>
</reference>
<keyword evidence="3" id="KW-1185">Reference proteome</keyword>
<accession>A0A161S7L1</accession>
<dbReference type="RefSeq" id="WP_063179160.1">
    <property type="nucleotide sequence ID" value="NZ_LQRA01000044.1"/>
</dbReference>
<dbReference type="OrthoDB" id="9763643at2"/>
<gene>
    <name evidence="2" type="ORF">AV654_01320</name>
</gene>
<comment type="caution">
    <text evidence="2">The sequence shown here is derived from an EMBL/GenBank/DDBJ whole genome shotgun (WGS) entry which is preliminary data.</text>
</comment>
<evidence type="ECO:0000313" key="3">
    <source>
        <dbReference type="Proteomes" id="UP000076563"/>
    </source>
</evidence>
<dbReference type="Proteomes" id="UP000076563">
    <property type="component" value="Unassembled WGS sequence"/>
</dbReference>
<evidence type="ECO:0008006" key="4">
    <source>
        <dbReference type="Google" id="ProtNLM"/>
    </source>
</evidence>